<comment type="caution">
    <text evidence="1">The sequence shown here is derived from an EMBL/GenBank/DDBJ whole genome shotgun (WGS) entry which is preliminary data.</text>
</comment>
<evidence type="ECO:0000313" key="2">
    <source>
        <dbReference type="Proteomes" id="UP001201985"/>
    </source>
</evidence>
<dbReference type="EMBL" id="JALBUU010000125">
    <property type="protein sequence ID" value="MCI0756391.1"/>
    <property type="molecule type" value="Genomic_DNA"/>
</dbReference>
<evidence type="ECO:0000313" key="1">
    <source>
        <dbReference type="EMBL" id="MCI0756391.1"/>
    </source>
</evidence>
<proteinExistence type="predicted"/>
<name>A0ABS9WAR1_9PROT</name>
<reference evidence="1 2" key="1">
    <citation type="submission" date="2022-03" db="EMBL/GenBank/DDBJ databases">
        <title>Complete genome analysis of Roseomonas KG 17.1 : a prolific producer of plant growth promoters.</title>
        <authorList>
            <person name="Saadouli I."/>
            <person name="Najjari A."/>
            <person name="Mosbah A."/>
            <person name="Ouzari H.I."/>
        </authorList>
    </citation>
    <scope>NUCLEOTIDE SEQUENCE [LARGE SCALE GENOMIC DNA]</scope>
    <source>
        <strain evidence="1 2">KG17-1</strain>
    </source>
</reference>
<organism evidence="1 2">
    <name type="scientific">Teichococcus vastitatis</name>
    <dbReference type="NCBI Taxonomy" id="2307076"/>
    <lineage>
        <taxon>Bacteria</taxon>
        <taxon>Pseudomonadati</taxon>
        <taxon>Pseudomonadota</taxon>
        <taxon>Alphaproteobacteria</taxon>
        <taxon>Acetobacterales</taxon>
        <taxon>Roseomonadaceae</taxon>
        <taxon>Roseomonas</taxon>
    </lineage>
</organism>
<dbReference type="Proteomes" id="UP001201985">
    <property type="component" value="Unassembled WGS sequence"/>
</dbReference>
<sequence>MRDLHAKKAAEPMQDMLVWRGAEARTIELKAMSDKGYSFTVEHPTHR</sequence>
<dbReference type="RefSeq" id="WP_157985881.1">
    <property type="nucleotide sequence ID" value="NZ_JALBUU010000125.1"/>
</dbReference>
<protein>
    <submittedName>
        <fullName evidence="1">Uncharacterized protein</fullName>
    </submittedName>
</protein>
<gene>
    <name evidence="1" type="ORF">MON41_22390</name>
</gene>
<keyword evidence="2" id="KW-1185">Reference proteome</keyword>
<accession>A0ABS9WAR1</accession>